<gene>
    <name evidence="2" type="ORF">GCM10010310_57480</name>
</gene>
<dbReference type="EMBL" id="BAAASK010000021">
    <property type="protein sequence ID" value="GAA2695646.1"/>
    <property type="molecule type" value="Genomic_DNA"/>
</dbReference>
<evidence type="ECO:0000256" key="1">
    <source>
        <dbReference type="SAM" id="MobiDB-lite"/>
    </source>
</evidence>
<feature type="compositionally biased region" description="Low complexity" evidence="1">
    <location>
        <begin position="453"/>
        <end position="466"/>
    </location>
</feature>
<dbReference type="Proteomes" id="UP001499989">
    <property type="component" value="Unassembled WGS sequence"/>
</dbReference>
<accession>A0ABN3T8T3</accession>
<name>A0ABN3T8T3_9ACTN</name>
<evidence type="ECO:0000313" key="2">
    <source>
        <dbReference type="EMBL" id="GAA2695646.1"/>
    </source>
</evidence>
<organism evidence="2 3">
    <name type="scientific">Streptomyces violaceolatus</name>
    <dbReference type="NCBI Taxonomy" id="67378"/>
    <lineage>
        <taxon>Bacteria</taxon>
        <taxon>Bacillati</taxon>
        <taxon>Actinomycetota</taxon>
        <taxon>Actinomycetes</taxon>
        <taxon>Kitasatosporales</taxon>
        <taxon>Streptomycetaceae</taxon>
        <taxon>Streptomyces</taxon>
        <taxon>Streptomyces violaceoruber group</taxon>
    </lineage>
</organism>
<evidence type="ECO:0000313" key="3">
    <source>
        <dbReference type="Proteomes" id="UP001499989"/>
    </source>
</evidence>
<feature type="region of interest" description="Disordered" evidence="1">
    <location>
        <begin position="427"/>
        <end position="466"/>
    </location>
</feature>
<protein>
    <submittedName>
        <fullName evidence="2">Uncharacterized protein</fullName>
    </submittedName>
</protein>
<sequence length="466" mass="51357">MKHPMEMAAMQTRLHHDRDALRNLRDLVAYWQQGLRYHPGQTRQFTDAAKRLMDLSQYRRMGIGWAEHNQPGNEHFKELRSGEHADRRTVTAAVGGLIEGMRQAGILDRAPDLPREYNRFISIPHQERELYRARRDWAREIVATTADAIPYASNQIHDIAASGGMSFRNMDHLFDESNIDEAAPMEMQIAQRAVLAEQIKTGACDEQGMYAFTEANRLLPDTLVTLANVPPGHQMVIIGPPNCPESAHIDSWPAQPTVTNPATYGMTDIQEASVDHQTVADGRNLRDEALVYLRGLPSPAVAAAPISMRRAADLVRTEEDVDQETYWITRTTDDRNSDSETDNDLPRYGHTLSREAFTASLANGFEIQPVPGAQSPSGQDARLVQGFNSSYAWPVNTADAERATSNAAYGGNTFPSASASVAQYAGRGTHGAGASRSYVRRTPSAVPPSEAYRSGQSSRAGRSGGR</sequence>
<keyword evidence="3" id="KW-1185">Reference proteome</keyword>
<proteinExistence type="predicted"/>
<dbReference type="RefSeq" id="WP_319123272.1">
    <property type="nucleotide sequence ID" value="NZ_BAAASK010000021.1"/>
</dbReference>
<comment type="caution">
    <text evidence="2">The sequence shown here is derived from an EMBL/GenBank/DDBJ whole genome shotgun (WGS) entry which is preliminary data.</text>
</comment>
<reference evidence="2 3" key="1">
    <citation type="journal article" date="2019" name="Int. J. Syst. Evol. Microbiol.">
        <title>The Global Catalogue of Microorganisms (GCM) 10K type strain sequencing project: providing services to taxonomists for standard genome sequencing and annotation.</title>
        <authorList>
            <consortium name="The Broad Institute Genomics Platform"/>
            <consortium name="The Broad Institute Genome Sequencing Center for Infectious Disease"/>
            <person name="Wu L."/>
            <person name="Ma J."/>
        </authorList>
    </citation>
    <scope>NUCLEOTIDE SEQUENCE [LARGE SCALE GENOMIC DNA]</scope>
    <source>
        <strain evidence="2 3">JCM 4531</strain>
    </source>
</reference>